<evidence type="ECO:0000256" key="5">
    <source>
        <dbReference type="ARBA" id="ARBA00023163"/>
    </source>
</evidence>
<evidence type="ECO:0000313" key="15">
    <source>
        <dbReference type="Proteomes" id="UP000288805"/>
    </source>
</evidence>
<dbReference type="GO" id="GO:0003677">
    <property type="term" value="F:DNA binding"/>
    <property type="evidence" value="ECO:0007669"/>
    <property type="project" value="UniProtKB-UniRule"/>
</dbReference>
<reference evidence="14 15" key="1">
    <citation type="journal article" date="2018" name="PLoS Genet.">
        <title>Population sequencing reveals clonal diversity and ancestral inbreeding in the grapevine cultivar Chardonnay.</title>
        <authorList>
            <person name="Roach M.J."/>
            <person name="Johnson D.L."/>
            <person name="Bohlmann J."/>
            <person name="van Vuuren H.J."/>
            <person name="Jones S.J."/>
            <person name="Pretorius I.S."/>
            <person name="Schmidt S.A."/>
            <person name="Borneman A.R."/>
        </authorList>
    </citation>
    <scope>NUCLEOTIDE SEQUENCE [LARGE SCALE GENOMIC DNA]</scope>
    <source>
        <strain evidence="15">cv. Chardonnay</strain>
        <tissue evidence="14">Leaf</tissue>
    </source>
</reference>
<dbReference type="FunFam" id="1.10.10.60:FF:000533">
    <property type="entry name" value="Homeobox-leucine zipper protein ATHB-52"/>
    <property type="match status" value="1"/>
</dbReference>
<evidence type="ECO:0000256" key="1">
    <source>
        <dbReference type="ARBA" id="ARBA00004123"/>
    </source>
</evidence>
<keyword evidence="12" id="KW-0175">Coiled coil</keyword>
<dbReference type="SUPFAM" id="SSF46689">
    <property type="entry name" value="Homeodomain-like"/>
    <property type="match status" value="1"/>
</dbReference>
<organism evidence="14 15">
    <name type="scientific">Vitis vinifera</name>
    <name type="common">Grape</name>
    <dbReference type="NCBI Taxonomy" id="29760"/>
    <lineage>
        <taxon>Eukaryota</taxon>
        <taxon>Viridiplantae</taxon>
        <taxon>Streptophyta</taxon>
        <taxon>Embryophyta</taxon>
        <taxon>Tracheophyta</taxon>
        <taxon>Spermatophyta</taxon>
        <taxon>Magnoliopsida</taxon>
        <taxon>eudicotyledons</taxon>
        <taxon>Gunneridae</taxon>
        <taxon>Pentapetalae</taxon>
        <taxon>rosids</taxon>
        <taxon>Vitales</taxon>
        <taxon>Vitaceae</taxon>
        <taxon>Viteae</taxon>
        <taxon>Vitis</taxon>
    </lineage>
</organism>
<dbReference type="EMBL" id="QGNW01002630">
    <property type="protein sequence ID" value="RVW14041.1"/>
    <property type="molecule type" value="Genomic_DNA"/>
</dbReference>
<dbReference type="PRINTS" id="PR00031">
    <property type="entry name" value="HTHREPRESSR"/>
</dbReference>
<sequence length="161" mass="18833">MDAFHSQHQKHKKRLTQDQVRLLETSFDHGKKLEPERKLHLARELGVPPRQVAIWYQNKRARWKTQNLELDYNVIRVRLEHALIEKRRLERDVIRLQGELEKAHEMLHALNYANPNPPPIVSTVLSSTSCDEGGSTLENNEEFQFEKLYASLMGVDGSNWV</sequence>
<evidence type="ECO:0000256" key="12">
    <source>
        <dbReference type="SAM" id="Coils"/>
    </source>
</evidence>
<gene>
    <name evidence="14" type="primary">ATHB-52_3</name>
    <name evidence="14" type="ORF">CK203_089282</name>
</gene>
<dbReference type="InterPro" id="IPR001356">
    <property type="entry name" value="HD"/>
</dbReference>
<comment type="similarity">
    <text evidence="7 11">Belongs to the HD-ZIP homeobox family. Class I subfamily.</text>
</comment>
<evidence type="ECO:0000259" key="13">
    <source>
        <dbReference type="PROSITE" id="PS50071"/>
    </source>
</evidence>
<evidence type="ECO:0000256" key="11">
    <source>
        <dbReference type="RuleBase" id="RU369038"/>
    </source>
</evidence>
<feature type="DNA-binding region" description="Homeobox" evidence="9">
    <location>
        <begin position="8"/>
        <end position="67"/>
    </location>
</feature>
<dbReference type="PANTHER" id="PTHR24326:SF522">
    <property type="entry name" value="HOMEOBOX-LEUCINE ZIPPER PROTEIN ATHB-52"/>
    <property type="match status" value="1"/>
</dbReference>
<keyword evidence="2 11" id="KW-0805">Transcription regulation</keyword>
<dbReference type="CDD" id="cd00086">
    <property type="entry name" value="homeodomain"/>
    <property type="match status" value="1"/>
</dbReference>
<evidence type="ECO:0000256" key="2">
    <source>
        <dbReference type="ARBA" id="ARBA00023015"/>
    </source>
</evidence>
<dbReference type="Pfam" id="PF00046">
    <property type="entry name" value="Homeodomain"/>
    <property type="match status" value="1"/>
</dbReference>
<feature type="domain" description="Homeobox" evidence="13">
    <location>
        <begin position="6"/>
        <end position="66"/>
    </location>
</feature>
<dbReference type="GO" id="GO:0000981">
    <property type="term" value="F:DNA-binding transcription factor activity, RNA polymerase II-specific"/>
    <property type="evidence" value="ECO:0007669"/>
    <property type="project" value="UniProtKB-UniRule"/>
</dbReference>
<dbReference type="PROSITE" id="PS00027">
    <property type="entry name" value="HOMEOBOX_1"/>
    <property type="match status" value="1"/>
</dbReference>
<keyword evidence="4 9" id="KW-0371">Homeobox</keyword>
<name>A0A438BSV6_VITVI</name>
<accession>A0A438BSV6</accession>
<keyword evidence="6 9" id="KW-0539">Nucleus</keyword>
<comment type="caution">
    <text evidence="14">The sequence shown here is derived from an EMBL/GenBank/DDBJ whole genome shotgun (WGS) entry which is preliminary data.</text>
</comment>
<keyword evidence="5 11" id="KW-0804">Transcription</keyword>
<dbReference type="AlphaFoldDB" id="A0A438BSV6"/>
<proteinExistence type="inferred from homology"/>
<feature type="coiled-coil region" evidence="12">
    <location>
        <begin position="79"/>
        <end position="106"/>
    </location>
</feature>
<dbReference type="InterPro" id="IPR009057">
    <property type="entry name" value="Homeodomain-like_sf"/>
</dbReference>
<dbReference type="InterPro" id="IPR045224">
    <property type="entry name" value="HDZip_class_I_plant"/>
</dbReference>
<comment type="subcellular location">
    <subcellularLocation>
        <location evidence="1 9 10">Nucleus</location>
    </subcellularLocation>
</comment>
<dbReference type="PROSITE" id="PS50071">
    <property type="entry name" value="HOMEOBOX_2"/>
    <property type="match status" value="1"/>
</dbReference>
<evidence type="ECO:0000256" key="7">
    <source>
        <dbReference type="ARBA" id="ARBA00025748"/>
    </source>
</evidence>
<evidence type="ECO:0000256" key="9">
    <source>
        <dbReference type="PROSITE-ProRule" id="PRU00108"/>
    </source>
</evidence>
<keyword evidence="3 9" id="KW-0238">DNA-binding</keyword>
<dbReference type="Gene3D" id="1.10.10.60">
    <property type="entry name" value="Homeodomain-like"/>
    <property type="match status" value="1"/>
</dbReference>
<evidence type="ECO:0000256" key="6">
    <source>
        <dbReference type="ARBA" id="ARBA00023242"/>
    </source>
</evidence>
<dbReference type="InterPro" id="IPR017970">
    <property type="entry name" value="Homeobox_CS"/>
</dbReference>
<evidence type="ECO:0000256" key="4">
    <source>
        <dbReference type="ARBA" id="ARBA00023155"/>
    </source>
</evidence>
<protein>
    <recommendedName>
        <fullName evidence="11">Homeobox-leucine zipper protein</fullName>
    </recommendedName>
    <alternativeName>
        <fullName evidence="11">HD-ZIP protein</fullName>
    </alternativeName>
    <alternativeName>
        <fullName evidence="11">Homeodomain transcription factor</fullName>
    </alternativeName>
</protein>
<dbReference type="Proteomes" id="UP000288805">
    <property type="component" value="Unassembled WGS sequence"/>
</dbReference>
<evidence type="ECO:0000256" key="10">
    <source>
        <dbReference type="RuleBase" id="RU000682"/>
    </source>
</evidence>
<comment type="function">
    <text evidence="11">Transcription factor.</text>
</comment>
<dbReference type="InterPro" id="IPR000047">
    <property type="entry name" value="HTH_motif"/>
</dbReference>
<evidence type="ECO:0000313" key="14">
    <source>
        <dbReference type="EMBL" id="RVW14041.1"/>
    </source>
</evidence>
<dbReference type="GO" id="GO:0005634">
    <property type="term" value="C:nucleus"/>
    <property type="evidence" value="ECO:0007669"/>
    <property type="project" value="UniProtKB-SubCell"/>
</dbReference>
<evidence type="ECO:0000256" key="3">
    <source>
        <dbReference type="ARBA" id="ARBA00023125"/>
    </source>
</evidence>
<evidence type="ECO:0000256" key="8">
    <source>
        <dbReference type="ARBA" id="ARBA00037260"/>
    </source>
</evidence>
<dbReference type="SMART" id="SM00389">
    <property type="entry name" value="HOX"/>
    <property type="match status" value="1"/>
</dbReference>
<comment type="function">
    <text evidence="8">Probable transcription factor.</text>
</comment>
<dbReference type="PANTHER" id="PTHR24326">
    <property type="entry name" value="HOMEOBOX-LEUCINE ZIPPER PROTEIN"/>
    <property type="match status" value="1"/>
</dbReference>